<protein>
    <recommendedName>
        <fullName evidence="5">Oil body-associated protein 2B</fullName>
    </recommendedName>
</protein>
<evidence type="ECO:0008006" key="5">
    <source>
        <dbReference type="Google" id="ProtNLM"/>
    </source>
</evidence>
<evidence type="ECO:0000256" key="1">
    <source>
        <dbReference type="ARBA" id="ARBA00009740"/>
    </source>
</evidence>
<accession>A0A835BLC4</accession>
<dbReference type="Proteomes" id="UP000636709">
    <property type="component" value="Unassembled WGS sequence"/>
</dbReference>
<dbReference type="PANTHER" id="PTHR31360:SF1">
    <property type="entry name" value="OIL BODY-ASSOCIATED PROTEIN 2A"/>
    <property type="match status" value="1"/>
</dbReference>
<keyword evidence="4" id="KW-1185">Reference proteome</keyword>
<proteinExistence type="inferred from homology"/>
<gene>
    <name evidence="3" type="ORF">HU200_037335</name>
</gene>
<dbReference type="InterPro" id="IPR010686">
    <property type="entry name" value="OBAP-like"/>
</dbReference>
<reference evidence="3" key="1">
    <citation type="submission" date="2020-07" db="EMBL/GenBank/DDBJ databases">
        <title>Genome sequence and genetic diversity analysis of an under-domesticated orphan crop, white fonio (Digitaria exilis).</title>
        <authorList>
            <person name="Bennetzen J.L."/>
            <person name="Chen S."/>
            <person name="Ma X."/>
            <person name="Wang X."/>
            <person name="Yssel A.E.J."/>
            <person name="Chaluvadi S.R."/>
            <person name="Johnson M."/>
            <person name="Gangashetty P."/>
            <person name="Hamidou F."/>
            <person name="Sanogo M.D."/>
            <person name="Zwaenepoel A."/>
            <person name="Wallace J."/>
            <person name="Van De Peer Y."/>
            <person name="Van Deynze A."/>
        </authorList>
    </citation>
    <scope>NUCLEOTIDE SEQUENCE</scope>
    <source>
        <tissue evidence="3">Leaves</tissue>
    </source>
</reference>
<feature type="region of interest" description="Disordered" evidence="2">
    <location>
        <begin position="1"/>
        <end position="27"/>
    </location>
</feature>
<comment type="similarity">
    <text evidence="1">Belongs to the OBAP family.</text>
</comment>
<dbReference type="AlphaFoldDB" id="A0A835BLC4"/>
<sequence length="286" mass="31545">MPSATSSPHTPVPNASEPRSLKNARRGRTHVYTVHITRHRAGLTPVPTPASAVGGGGAPPGQPTTVASKVLDMGAAAVQSLLPVKQVKQHVCTFALYAHDPKRQLETHHYVSRLNQDFLQCAVYDSDASDARLIGVEYIVSRKVFDTLPAEEQRLWHSHAHEIKAGLWTCPRVPGLLEKPELDPLATTFGKFWCTWQVDRGDRLPLGAPALMVSPQADPAATVHPKLVRKRDDRYGFSTEELRAARADVEAPAEEHPGQADYWLRHRKGFAVDVVPHEMKCHAPFP</sequence>
<evidence type="ECO:0000313" key="3">
    <source>
        <dbReference type="EMBL" id="KAF8696420.1"/>
    </source>
</evidence>
<evidence type="ECO:0000256" key="2">
    <source>
        <dbReference type="SAM" id="MobiDB-lite"/>
    </source>
</evidence>
<dbReference type="EMBL" id="JACEFO010001882">
    <property type="protein sequence ID" value="KAF8696420.1"/>
    <property type="molecule type" value="Genomic_DNA"/>
</dbReference>
<name>A0A835BLC4_9POAL</name>
<dbReference type="Pfam" id="PF06884">
    <property type="entry name" value="DUF1264"/>
    <property type="match status" value="1"/>
</dbReference>
<comment type="caution">
    <text evidence="3">The sequence shown here is derived from an EMBL/GenBank/DDBJ whole genome shotgun (WGS) entry which is preliminary data.</text>
</comment>
<organism evidence="3 4">
    <name type="scientific">Digitaria exilis</name>
    <dbReference type="NCBI Taxonomy" id="1010633"/>
    <lineage>
        <taxon>Eukaryota</taxon>
        <taxon>Viridiplantae</taxon>
        <taxon>Streptophyta</taxon>
        <taxon>Embryophyta</taxon>
        <taxon>Tracheophyta</taxon>
        <taxon>Spermatophyta</taxon>
        <taxon>Magnoliopsida</taxon>
        <taxon>Liliopsida</taxon>
        <taxon>Poales</taxon>
        <taxon>Poaceae</taxon>
        <taxon>PACMAD clade</taxon>
        <taxon>Panicoideae</taxon>
        <taxon>Panicodae</taxon>
        <taxon>Paniceae</taxon>
        <taxon>Anthephorinae</taxon>
        <taxon>Digitaria</taxon>
    </lineage>
</organism>
<evidence type="ECO:0000313" key="4">
    <source>
        <dbReference type="Proteomes" id="UP000636709"/>
    </source>
</evidence>
<dbReference type="OrthoDB" id="1901244at2759"/>
<dbReference type="PANTHER" id="PTHR31360">
    <property type="match status" value="1"/>
</dbReference>